<feature type="domain" description="Transcription regulator PadR N-terminal" evidence="1">
    <location>
        <begin position="7"/>
        <end position="82"/>
    </location>
</feature>
<dbReference type="Proteomes" id="UP000279446">
    <property type="component" value="Unassembled WGS sequence"/>
</dbReference>
<dbReference type="PANTHER" id="PTHR33169">
    <property type="entry name" value="PADR-FAMILY TRANSCRIPTIONAL REGULATOR"/>
    <property type="match status" value="1"/>
</dbReference>
<dbReference type="InterPro" id="IPR005149">
    <property type="entry name" value="Tscrpt_reg_PadR_N"/>
</dbReference>
<dbReference type="Pfam" id="PF03551">
    <property type="entry name" value="PadR"/>
    <property type="match status" value="1"/>
</dbReference>
<name>A0A433Y8Z6_9BACL</name>
<dbReference type="InterPro" id="IPR036390">
    <property type="entry name" value="WH_DNA-bd_sf"/>
</dbReference>
<dbReference type="OrthoDB" id="9808762at2"/>
<dbReference type="AlphaFoldDB" id="A0A433Y8Z6"/>
<evidence type="ECO:0000313" key="3">
    <source>
        <dbReference type="Proteomes" id="UP000279446"/>
    </source>
</evidence>
<accession>A0A433Y8Z6</accession>
<dbReference type="Gene3D" id="1.10.10.10">
    <property type="entry name" value="Winged helix-like DNA-binding domain superfamily/Winged helix DNA-binding domain"/>
    <property type="match status" value="1"/>
</dbReference>
<keyword evidence="3" id="KW-1185">Reference proteome</keyword>
<dbReference type="PANTHER" id="PTHR33169:SF14">
    <property type="entry name" value="TRANSCRIPTIONAL REGULATOR RV3488"/>
    <property type="match status" value="1"/>
</dbReference>
<dbReference type="EMBL" id="RZNY01000009">
    <property type="protein sequence ID" value="RUT46383.1"/>
    <property type="molecule type" value="Genomic_DNA"/>
</dbReference>
<dbReference type="SUPFAM" id="SSF46785">
    <property type="entry name" value="Winged helix' DNA-binding domain"/>
    <property type="match status" value="1"/>
</dbReference>
<gene>
    <name evidence="2" type="ORF">EJP82_13020</name>
</gene>
<dbReference type="InterPro" id="IPR036388">
    <property type="entry name" value="WH-like_DNA-bd_sf"/>
</dbReference>
<proteinExistence type="predicted"/>
<comment type="caution">
    <text evidence="2">The sequence shown here is derived from an EMBL/GenBank/DDBJ whole genome shotgun (WGS) entry which is preliminary data.</text>
</comment>
<dbReference type="InterPro" id="IPR052509">
    <property type="entry name" value="Metal_resp_DNA-bind_regulator"/>
</dbReference>
<evidence type="ECO:0000313" key="2">
    <source>
        <dbReference type="EMBL" id="RUT46383.1"/>
    </source>
</evidence>
<organism evidence="2 3">
    <name type="scientific">Paenibacillus anaericanus</name>
    <dbReference type="NCBI Taxonomy" id="170367"/>
    <lineage>
        <taxon>Bacteria</taxon>
        <taxon>Bacillati</taxon>
        <taxon>Bacillota</taxon>
        <taxon>Bacilli</taxon>
        <taxon>Bacillales</taxon>
        <taxon>Paenibacillaceae</taxon>
        <taxon>Paenibacillus</taxon>
    </lineage>
</organism>
<reference evidence="2 3" key="1">
    <citation type="submission" date="2018-12" db="EMBL/GenBank/DDBJ databases">
        <authorList>
            <person name="Sun L."/>
            <person name="Chen Z."/>
        </authorList>
    </citation>
    <scope>NUCLEOTIDE SEQUENCE [LARGE SCALE GENOMIC DNA]</scope>
    <source>
        <strain evidence="2 3">DSM 15890</strain>
    </source>
</reference>
<sequence>MSIRLSILGLLLEEDMHPYEIRIRMKDRFLDHKGKFRIGSLYYAVDQLAKQEHIVAMETISSNSRPDKTIYQITDKGKEYFQKLLLDKFKDIEPLYHPMYMALAFASKGDQVKIASLLRDRVKEVEHQVNLYYQVYSEHQGTVPRSVLHLMAGQYEHAMTELKWLRRLLADAEAGRLGEMEFSPLLEEDE</sequence>
<protein>
    <submittedName>
        <fullName evidence="2">PadR family transcriptional regulator</fullName>
    </submittedName>
</protein>
<dbReference type="RefSeq" id="WP_127192486.1">
    <property type="nucleotide sequence ID" value="NZ_RZNY01000009.1"/>
</dbReference>
<evidence type="ECO:0000259" key="1">
    <source>
        <dbReference type="Pfam" id="PF03551"/>
    </source>
</evidence>